<dbReference type="InterPro" id="IPR008921">
    <property type="entry name" value="DNA_pol3_clamp-load_cplx_C"/>
</dbReference>
<dbReference type="Gene3D" id="1.10.8.60">
    <property type="match status" value="1"/>
</dbReference>
<protein>
    <recommendedName>
        <fullName evidence="4">DNA polymerase III gamma subunit domain-containing protein</fullName>
    </recommendedName>
</protein>
<keyword evidence="1" id="KW-0808">Transferase</keyword>
<dbReference type="Pfam" id="PF13177">
    <property type="entry name" value="DNA_pol3_delta2"/>
    <property type="match status" value="1"/>
</dbReference>
<dbReference type="Gene3D" id="1.20.272.10">
    <property type="match status" value="1"/>
</dbReference>
<dbReference type="NCBIfam" id="TIGR02397">
    <property type="entry name" value="dnaX_nterm"/>
    <property type="match status" value="1"/>
</dbReference>
<feature type="non-terminal residue" evidence="5">
    <location>
        <position position="302"/>
    </location>
</feature>
<comment type="caution">
    <text evidence="5">The sequence shown here is derived from an EMBL/GenBank/DDBJ whole genome shotgun (WGS) entry which is preliminary data.</text>
</comment>
<evidence type="ECO:0000256" key="2">
    <source>
        <dbReference type="ARBA" id="ARBA00022695"/>
    </source>
</evidence>
<feature type="domain" description="DNA polymerase III gamma subunit" evidence="4">
    <location>
        <begin position="219"/>
        <end position="296"/>
    </location>
</feature>
<dbReference type="PANTHER" id="PTHR11669">
    <property type="entry name" value="REPLICATION FACTOR C / DNA POLYMERASE III GAMMA-TAU SUBUNIT"/>
    <property type="match status" value="1"/>
</dbReference>
<evidence type="ECO:0000256" key="1">
    <source>
        <dbReference type="ARBA" id="ARBA00022679"/>
    </source>
</evidence>
<dbReference type="GO" id="GO:0003887">
    <property type="term" value="F:DNA-directed DNA polymerase activity"/>
    <property type="evidence" value="ECO:0007669"/>
    <property type="project" value="InterPro"/>
</dbReference>
<proteinExistence type="predicted"/>
<name>A0A0F8VEC1_9ZZZZ</name>
<organism evidence="5">
    <name type="scientific">marine sediment metagenome</name>
    <dbReference type="NCBI Taxonomy" id="412755"/>
    <lineage>
        <taxon>unclassified sequences</taxon>
        <taxon>metagenomes</taxon>
        <taxon>ecological metagenomes</taxon>
    </lineage>
</organism>
<evidence type="ECO:0000313" key="5">
    <source>
        <dbReference type="EMBL" id="KKK42722.1"/>
    </source>
</evidence>
<dbReference type="EMBL" id="LAZR01070307">
    <property type="protein sequence ID" value="KKK42722.1"/>
    <property type="molecule type" value="Genomic_DNA"/>
</dbReference>
<dbReference type="InterPro" id="IPR012763">
    <property type="entry name" value="DNA_pol_III_sug/sutau_N"/>
</dbReference>
<evidence type="ECO:0000259" key="4">
    <source>
        <dbReference type="Pfam" id="PF12169"/>
    </source>
</evidence>
<keyword evidence="3" id="KW-0235">DNA replication</keyword>
<dbReference type="Gene3D" id="3.40.50.300">
    <property type="entry name" value="P-loop containing nucleotide triphosphate hydrolases"/>
    <property type="match status" value="1"/>
</dbReference>
<dbReference type="AlphaFoldDB" id="A0A0F8VEC1"/>
<dbReference type="GO" id="GO:0009360">
    <property type="term" value="C:DNA polymerase III complex"/>
    <property type="evidence" value="ECO:0007669"/>
    <property type="project" value="InterPro"/>
</dbReference>
<dbReference type="PANTHER" id="PTHR11669:SF0">
    <property type="entry name" value="PROTEIN STICHEL-LIKE 2"/>
    <property type="match status" value="1"/>
</dbReference>
<dbReference type="SUPFAM" id="SSF48019">
    <property type="entry name" value="post-AAA+ oligomerization domain-like"/>
    <property type="match status" value="1"/>
</dbReference>
<dbReference type="InterPro" id="IPR022754">
    <property type="entry name" value="DNA_pol_III_gamma-3"/>
</dbReference>
<dbReference type="SUPFAM" id="SSF52540">
    <property type="entry name" value="P-loop containing nucleoside triphosphate hydrolases"/>
    <property type="match status" value="1"/>
</dbReference>
<reference evidence="5" key="1">
    <citation type="journal article" date="2015" name="Nature">
        <title>Complex archaea that bridge the gap between prokaryotes and eukaryotes.</title>
        <authorList>
            <person name="Spang A."/>
            <person name="Saw J.H."/>
            <person name="Jorgensen S.L."/>
            <person name="Zaremba-Niedzwiedzka K."/>
            <person name="Martijn J."/>
            <person name="Lind A.E."/>
            <person name="van Eijk R."/>
            <person name="Schleper C."/>
            <person name="Guy L."/>
            <person name="Ettema T.J."/>
        </authorList>
    </citation>
    <scope>NUCLEOTIDE SEQUENCE</scope>
</reference>
<gene>
    <name evidence="5" type="ORF">LCGC14_3169640</name>
</gene>
<dbReference type="InterPro" id="IPR027417">
    <property type="entry name" value="P-loop_NTPase"/>
</dbReference>
<dbReference type="InterPro" id="IPR050238">
    <property type="entry name" value="DNA_Rep/Repair_Clamp_Loader"/>
</dbReference>
<sequence length="302" mass="33984">MIGQPVVVKAFKNAFKYNTLHHAYILAGIFGSGKTSLARIVAATENCEKGIGIPCGKCPNCIDIFNGTHREVRELDAGKDGGVDNIRELHKELYQCPMECRTKYIILEEAHGLTPDANKAALKMIEEPPKFVKFIFTTTEPQALSPAIHSRCIKWKFNKVNWTEMVSLLQKICKGEKISYEEESLPIMAKYAKGSVRNSIQNLQTVLNYNGKETITVIATREALGVIDEKLYFDLIEGIINCDAIKCYKSIENMLRDGKEAGVVVDGLYEHLNNILMVKACKEDLSSFNFNDLEIKRYSYQS</sequence>
<dbReference type="Pfam" id="PF12169">
    <property type="entry name" value="DNA_pol3_gamma3"/>
    <property type="match status" value="1"/>
</dbReference>
<dbReference type="GO" id="GO:0006261">
    <property type="term" value="P:DNA-templated DNA replication"/>
    <property type="evidence" value="ECO:0007669"/>
    <property type="project" value="TreeGrafter"/>
</dbReference>
<accession>A0A0F8VEC1</accession>
<dbReference type="GO" id="GO:0003677">
    <property type="term" value="F:DNA binding"/>
    <property type="evidence" value="ECO:0007669"/>
    <property type="project" value="InterPro"/>
</dbReference>
<keyword evidence="2" id="KW-0548">Nucleotidyltransferase</keyword>
<dbReference type="GO" id="GO:0005524">
    <property type="term" value="F:ATP binding"/>
    <property type="evidence" value="ECO:0007669"/>
    <property type="project" value="InterPro"/>
</dbReference>
<evidence type="ECO:0000256" key="3">
    <source>
        <dbReference type="ARBA" id="ARBA00022705"/>
    </source>
</evidence>